<dbReference type="PANTHER" id="PTHR11439:SF467">
    <property type="entry name" value="INTEGRASE CATALYTIC DOMAIN-CONTAINING PROTEIN"/>
    <property type="match status" value="1"/>
</dbReference>
<dbReference type="PANTHER" id="PTHR11439">
    <property type="entry name" value="GAG-POL-RELATED RETROTRANSPOSON"/>
    <property type="match status" value="1"/>
</dbReference>
<evidence type="ECO:0000313" key="1">
    <source>
        <dbReference type="EMBL" id="RPA70975.1"/>
    </source>
</evidence>
<gene>
    <name evidence="1" type="ORF">BJ508DRAFT_336544</name>
</gene>
<dbReference type="EMBL" id="ML119997">
    <property type="protein sequence ID" value="RPA70975.1"/>
    <property type="molecule type" value="Genomic_DNA"/>
</dbReference>
<organism evidence="1 2">
    <name type="scientific">Ascobolus immersus RN42</name>
    <dbReference type="NCBI Taxonomy" id="1160509"/>
    <lineage>
        <taxon>Eukaryota</taxon>
        <taxon>Fungi</taxon>
        <taxon>Dikarya</taxon>
        <taxon>Ascomycota</taxon>
        <taxon>Pezizomycotina</taxon>
        <taxon>Pezizomycetes</taxon>
        <taxon>Pezizales</taxon>
        <taxon>Ascobolaceae</taxon>
        <taxon>Ascobolus</taxon>
    </lineage>
</organism>
<name>A0A3N4H867_ASCIM</name>
<keyword evidence="2" id="KW-1185">Reference proteome</keyword>
<dbReference type="Proteomes" id="UP000275078">
    <property type="component" value="Unassembled WGS sequence"/>
</dbReference>
<evidence type="ECO:0000313" key="2">
    <source>
        <dbReference type="Proteomes" id="UP000275078"/>
    </source>
</evidence>
<reference evidence="1 2" key="1">
    <citation type="journal article" date="2018" name="Nat. Ecol. Evol.">
        <title>Pezizomycetes genomes reveal the molecular basis of ectomycorrhizal truffle lifestyle.</title>
        <authorList>
            <person name="Murat C."/>
            <person name="Payen T."/>
            <person name="Noel B."/>
            <person name="Kuo A."/>
            <person name="Morin E."/>
            <person name="Chen J."/>
            <person name="Kohler A."/>
            <person name="Krizsan K."/>
            <person name="Balestrini R."/>
            <person name="Da Silva C."/>
            <person name="Montanini B."/>
            <person name="Hainaut M."/>
            <person name="Levati E."/>
            <person name="Barry K.W."/>
            <person name="Belfiori B."/>
            <person name="Cichocki N."/>
            <person name="Clum A."/>
            <person name="Dockter R.B."/>
            <person name="Fauchery L."/>
            <person name="Guy J."/>
            <person name="Iotti M."/>
            <person name="Le Tacon F."/>
            <person name="Lindquist E.A."/>
            <person name="Lipzen A."/>
            <person name="Malagnac F."/>
            <person name="Mello A."/>
            <person name="Molinier V."/>
            <person name="Miyauchi S."/>
            <person name="Poulain J."/>
            <person name="Riccioni C."/>
            <person name="Rubini A."/>
            <person name="Sitrit Y."/>
            <person name="Splivallo R."/>
            <person name="Traeger S."/>
            <person name="Wang M."/>
            <person name="Zifcakova L."/>
            <person name="Wipf D."/>
            <person name="Zambonelli A."/>
            <person name="Paolocci F."/>
            <person name="Nowrousian M."/>
            <person name="Ottonello S."/>
            <person name="Baldrian P."/>
            <person name="Spatafora J.W."/>
            <person name="Henrissat B."/>
            <person name="Nagy L.G."/>
            <person name="Aury J.M."/>
            <person name="Wincker P."/>
            <person name="Grigoriev I.V."/>
            <person name="Bonfante P."/>
            <person name="Martin F.M."/>
        </authorList>
    </citation>
    <scope>NUCLEOTIDE SEQUENCE [LARGE SCALE GENOMIC DNA]</scope>
    <source>
        <strain evidence="1 2">RN42</strain>
    </source>
</reference>
<proteinExistence type="predicted"/>
<protein>
    <submittedName>
        <fullName evidence="1">Uncharacterized protein</fullName>
    </submittedName>
</protein>
<sequence>MSHLSQFSSNSTWEHLKALKRVYQYLQRVAFTVWTSKRQASTAASSTEAEWMSSALATQEMFLIRHLLLELEYFIDPAHPKPKAPRLHYPNSQHYLNPAADELLPISNRDPLPINPLYNDNQVACIIARNPEHYNMLKHIRNTITT</sequence>
<dbReference type="AlphaFoldDB" id="A0A3N4H867"/>
<accession>A0A3N4H867</accession>